<accession>A0A6C0U4P0</accession>
<evidence type="ECO:0000256" key="6">
    <source>
        <dbReference type="ARBA" id="ARBA00023004"/>
    </source>
</evidence>
<evidence type="ECO:0000256" key="5">
    <source>
        <dbReference type="ARBA" id="ARBA00022692"/>
    </source>
</evidence>
<evidence type="ECO:0000256" key="3">
    <source>
        <dbReference type="ARBA" id="ARBA00022452"/>
    </source>
</evidence>
<evidence type="ECO:0000313" key="17">
    <source>
        <dbReference type="Proteomes" id="UP000477680"/>
    </source>
</evidence>
<evidence type="ECO:0000256" key="8">
    <source>
        <dbReference type="ARBA" id="ARBA00023077"/>
    </source>
</evidence>
<dbReference type="Proteomes" id="UP000477680">
    <property type="component" value="Chromosome"/>
</dbReference>
<name>A0A6C0U4P0_9GAMM</name>
<keyword evidence="16" id="KW-0675">Receptor</keyword>
<keyword evidence="17" id="KW-1185">Reference proteome</keyword>
<keyword evidence="6" id="KW-0408">Iron</keyword>
<dbReference type="PANTHER" id="PTHR32552">
    <property type="entry name" value="FERRICHROME IRON RECEPTOR-RELATED"/>
    <property type="match status" value="1"/>
</dbReference>
<dbReference type="GO" id="GO:0006826">
    <property type="term" value="P:iron ion transport"/>
    <property type="evidence" value="ECO:0007669"/>
    <property type="project" value="UniProtKB-KW"/>
</dbReference>
<protein>
    <submittedName>
        <fullName evidence="16">TonB-dependent receptor</fullName>
    </submittedName>
</protein>
<dbReference type="KEGG" id="kim:G3T16_17380"/>
<evidence type="ECO:0000256" key="4">
    <source>
        <dbReference type="ARBA" id="ARBA00022496"/>
    </source>
</evidence>
<keyword evidence="13" id="KW-0732">Signal</keyword>
<evidence type="ECO:0000256" key="2">
    <source>
        <dbReference type="ARBA" id="ARBA00022448"/>
    </source>
</evidence>
<keyword evidence="5 11" id="KW-0812">Transmembrane</keyword>
<feature type="chain" id="PRO_5025435425" evidence="13">
    <location>
        <begin position="26"/>
        <end position="734"/>
    </location>
</feature>
<dbReference type="SUPFAM" id="SSF56935">
    <property type="entry name" value="Porins"/>
    <property type="match status" value="1"/>
</dbReference>
<dbReference type="GO" id="GO:0009279">
    <property type="term" value="C:cell outer membrane"/>
    <property type="evidence" value="ECO:0007669"/>
    <property type="project" value="UniProtKB-SubCell"/>
</dbReference>
<dbReference type="PANTHER" id="PTHR32552:SF81">
    <property type="entry name" value="TONB-DEPENDENT OUTER MEMBRANE RECEPTOR"/>
    <property type="match status" value="1"/>
</dbReference>
<evidence type="ECO:0000256" key="7">
    <source>
        <dbReference type="ARBA" id="ARBA00023065"/>
    </source>
</evidence>
<dbReference type="InterPro" id="IPR012910">
    <property type="entry name" value="Plug_dom"/>
</dbReference>
<dbReference type="EMBL" id="CP048711">
    <property type="protein sequence ID" value="QIB66898.1"/>
    <property type="molecule type" value="Genomic_DNA"/>
</dbReference>
<keyword evidence="10 11" id="KW-0998">Cell outer membrane</keyword>
<dbReference type="RefSeq" id="WP_163496328.1">
    <property type="nucleotide sequence ID" value="NZ_CP048711.1"/>
</dbReference>
<evidence type="ECO:0000259" key="15">
    <source>
        <dbReference type="Pfam" id="PF07715"/>
    </source>
</evidence>
<dbReference type="Gene3D" id="2.40.170.20">
    <property type="entry name" value="TonB-dependent receptor, beta-barrel domain"/>
    <property type="match status" value="1"/>
</dbReference>
<evidence type="ECO:0000256" key="12">
    <source>
        <dbReference type="RuleBase" id="RU003357"/>
    </source>
</evidence>
<keyword evidence="8 12" id="KW-0798">TonB box</keyword>
<dbReference type="PROSITE" id="PS52016">
    <property type="entry name" value="TONB_DEPENDENT_REC_3"/>
    <property type="match status" value="1"/>
</dbReference>
<keyword evidence="3 11" id="KW-1134">Transmembrane beta strand</keyword>
<proteinExistence type="inferred from homology"/>
<feature type="domain" description="TonB-dependent receptor plug" evidence="15">
    <location>
        <begin position="67"/>
        <end position="172"/>
    </location>
</feature>
<evidence type="ECO:0000256" key="13">
    <source>
        <dbReference type="SAM" id="SignalP"/>
    </source>
</evidence>
<dbReference type="AlphaFoldDB" id="A0A6C0U4P0"/>
<evidence type="ECO:0000256" key="10">
    <source>
        <dbReference type="ARBA" id="ARBA00023237"/>
    </source>
</evidence>
<dbReference type="InterPro" id="IPR036942">
    <property type="entry name" value="Beta-barrel_TonB_sf"/>
</dbReference>
<sequence>MQKLITVVKYSLSFALVAGPSLLMAQSVESSSSTASAASEVDRGDSSLGAARLEEVVVTAQRRGEDLQSVPISISAVTASMADAMGIEGIQDVAIAAPAVNFGTTASGSNIRIRGVGASGSATDESANAIYIDGVYQSAAPALALPLNNIERIEVLKGPQGTLFGRNSTGGVIQVITRDPPEDPTLNLSVGYGNYETLETQAYMGSGITDELSVDLAIYSSDQNEGWGENLATGEDVYDGSSFSGRSKLLWMPGSRTKVTLAASYIDMDPLGSQGGNIFPGQRTVSAGGVAGSTYPGFFNIDHNSSDRKTVEQNQYSAKIEHDLDWAQLVSITSYSNTDFDFDWDNDGGRAFIAALEVFNSVEAITQELQLLSSDSSSIQWAAGLFYLNGVNSLDPLLVRGLSQGSPTASTELVSESDTDSYAVYGQATAPVFTDTNLTIGLRYTEDDRSLDSTVTTPTGLVLQVDDSENDTKLTWRLSLDHQLTVDHMVYASFDRGFKSGFYNTTDPFQSPIEPQVIDAYELGFKSELFDNRLRLNAAAFYYDYQDMQVRTGTPTGGVEILNAASSTITGVDIELVANPVQNLTLQGALSYLDADYDKFLNAPFFEPNPGGGQVQTFGDASGNDIVQVSDWAASLAGNYEIPINYGSIRLSSAVYYNSGYALDVQNRIEQGDYTLFNMSMAWVSPSDALEIRAWGRNLLDTHYRSTANSSALADIYFPGAPRTYGVTVSLRLL</sequence>
<keyword evidence="2 11" id="KW-0813">Transport</keyword>
<comment type="subcellular location">
    <subcellularLocation>
        <location evidence="1 11">Cell outer membrane</location>
        <topology evidence="1 11">Multi-pass membrane protein</topology>
    </subcellularLocation>
</comment>
<keyword evidence="4" id="KW-0410">Iron transport</keyword>
<keyword evidence="7" id="KW-0406">Ion transport</keyword>
<evidence type="ECO:0000259" key="14">
    <source>
        <dbReference type="Pfam" id="PF00593"/>
    </source>
</evidence>
<dbReference type="InterPro" id="IPR039426">
    <property type="entry name" value="TonB-dep_rcpt-like"/>
</dbReference>
<dbReference type="Pfam" id="PF07715">
    <property type="entry name" value="Plug"/>
    <property type="match status" value="1"/>
</dbReference>
<reference evidence="16 17" key="1">
    <citation type="submission" date="2020-02" db="EMBL/GenBank/DDBJ databases">
        <title>Genome sequencing for Kineobactrum sp. M2.</title>
        <authorList>
            <person name="Park S.-J."/>
        </authorList>
    </citation>
    <scope>NUCLEOTIDE SEQUENCE [LARGE SCALE GENOMIC DNA]</scope>
    <source>
        <strain evidence="16 17">M2</strain>
    </source>
</reference>
<organism evidence="16 17">
    <name type="scientific">Kineobactrum salinum</name>
    <dbReference type="NCBI Taxonomy" id="2708301"/>
    <lineage>
        <taxon>Bacteria</taxon>
        <taxon>Pseudomonadati</taxon>
        <taxon>Pseudomonadota</taxon>
        <taxon>Gammaproteobacteria</taxon>
        <taxon>Cellvibrionales</taxon>
        <taxon>Halieaceae</taxon>
        <taxon>Kineobactrum</taxon>
    </lineage>
</organism>
<comment type="similarity">
    <text evidence="11 12">Belongs to the TonB-dependent receptor family.</text>
</comment>
<evidence type="ECO:0000313" key="16">
    <source>
        <dbReference type="EMBL" id="QIB66898.1"/>
    </source>
</evidence>
<dbReference type="Pfam" id="PF00593">
    <property type="entry name" value="TonB_dep_Rec_b-barrel"/>
    <property type="match status" value="1"/>
</dbReference>
<dbReference type="InterPro" id="IPR000531">
    <property type="entry name" value="Beta-barrel_TonB"/>
</dbReference>
<feature type="domain" description="TonB-dependent receptor-like beta-barrel" evidence="14">
    <location>
        <begin position="270"/>
        <end position="699"/>
    </location>
</feature>
<evidence type="ECO:0000256" key="11">
    <source>
        <dbReference type="PROSITE-ProRule" id="PRU01360"/>
    </source>
</evidence>
<gene>
    <name evidence="16" type="ORF">G3T16_17380</name>
</gene>
<dbReference type="CDD" id="cd01347">
    <property type="entry name" value="ligand_gated_channel"/>
    <property type="match status" value="1"/>
</dbReference>
<feature type="signal peptide" evidence="13">
    <location>
        <begin position="1"/>
        <end position="25"/>
    </location>
</feature>
<keyword evidence="9 11" id="KW-0472">Membrane</keyword>
<evidence type="ECO:0000256" key="1">
    <source>
        <dbReference type="ARBA" id="ARBA00004571"/>
    </source>
</evidence>
<evidence type="ECO:0000256" key="9">
    <source>
        <dbReference type="ARBA" id="ARBA00023136"/>
    </source>
</evidence>